<reference evidence="1 2" key="1">
    <citation type="submission" date="2023-02" db="EMBL/GenBank/DDBJ databases">
        <title>LHISI_Scaffold_Assembly.</title>
        <authorList>
            <person name="Stuart O.P."/>
            <person name="Cleave R."/>
            <person name="Magrath M.J.L."/>
            <person name="Mikheyev A.S."/>
        </authorList>
    </citation>
    <scope>NUCLEOTIDE SEQUENCE [LARGE SCALE GENOMIC DNA]</scope>
    <source>
        <strain evidence="1">Daus_M_001</strain>
        <tissue evidence="1">Leg muscle</tissue>
    </source>
</reference>
<comment type="caution">
    <text evidence="1">The sequence shown here is derived from an EMBL/GenBank/DDBJ whole genome shotgun (WGS) entry which is preliminary data.</text>
</comment>
<organism evidence="1 2">
    <name type="scientific">Dryococelus australis</name>
    <dbReference type="NCBI Taxonomy" id="614101"/>
    <lineage>
        <taxon>Eukaryota</taxon>
        <taxon>Metazoa</taxon>
        <taxon>Ecdysozoa</taxon>
        <taxon>Arthropoda</taxon>
        <taxon>Hexapoda</taxon>
        <taxon>Insecta</taxon>
        <taxon>Pterygota</taxon>
        <taxon>Neoptera</taxon>
        <taxon>Polyneoptera</taxon>
        <taxon>Phasmatodea</taxon>
        <taxon>Verophasmatodea</taxon>
        <taxon>Anareolatae</taxon>
        <taxon>Phasmatidae</taxon>
        <taxon>Eurycanthinae</taxon>
        <taxon>Dryococelus</taxon>
    </lineage>
</organism>
<keyword evidence="2" id="KW-1185">Reference proteome</keyword>
<proteinExistence type="predicted"/>
<sequence length="157" mass="17905">MKIYQLITPGKFIVYLVTSDDVLDFKTWWPNHYKKKKACLSLESQGKAVPRSQKQDFAISTSMEFQYDSCKKGTVVASQFIGGLVPHTFVLLQTSNNGFNPTILVQKAYPMQKVPINAKKISDLKKVLRYIPAEDTDLYDEIIQWPAKEKDEATVLL</sequence>
<evidence type="ECO:0000313" key="2">
    <source>
        <dbReference type="Proteomes" id="UP001159363"/>
    </source>
</evidence>
<dbReference type="EMBL" id="JARBHB010000015">
    <property type="protein sequence ID" value="KAJ8867439.1"/>
    <property type="molecule type" value="Genomic_DNA"/>
</dbReference>
<protein>
    <submittedName>
        <fullName evidence="1">Uncharacterized protein</fullName>
    </submittedName>
</protein>
<evidence type="ECO:0000313" key="1">
    <source>
        <dbReference type="EMBL" id="KAJ8867439.1"/>
    </source>
</evidence>
<dbReference type="Proteomes" id="UP001159363">
    <property type="component" value="Chromosome 14"/>
</dbReference>
<accession>A0ABQ9G4Q1</accession>
<gene>
    <name evidence="1" type="ORF">PR048_031241</name>
</gene>
<name>A0ABQ9G4Q1_9NEOP</name>